<dbReference type="GO" id="GO:0003723">
    <property type="term" value="F:RNA binding"/>
    <property type="evidence" value="ECO:0007669"/>
    <property type="project" value="UniProtKB-UniRule"/>
</dbReference>
<keyword evidence="4 5" id="KW-0694">RNA-binding</keyword>
<dbReference type="InterPro" id="IPR035979">
    <property type="entry name" value="RBD_domain_sf"/>
</dbReference>
<feature type="zinc finger region" description="C3H1-type" evidence="6">
    <location>
        <begin position="430"/>
        <end position="458"/>
    </location>
</feature>
<evidence type="ECO:0000256" key="2">
    <source>
        <dbReference type="ARBA" id="ARBA00022771"/>
    </source>
</evidence>
<feature type="domain" description="C3H1-type" evidence="9">
    <location>
        <begin position="274"/>
        <end position="303"/>
    </location>
</feature>
<evidence type="ECO:0000256" key="3">
    <source>
        <dbReference type="ARBA" id="ARBA00022833"/>
    </source>
</evidence>
<dbReference type="PROSITE" id="PS50103">
    <property type="entry name" value="ZF_C3H1"/>
    <property type="match status" value="5"/>
</dbReference>
<dbReference type="InterPro" id="IPR000571">
    <property type="entry name" value="Znf_CCCH"/>
</dbReference>
<dbReference type="Pfam" id="PF00076">
    <property type="entry name" value="RRM_1"/>
    <property type="match status" value="2"/>
</dbReference>
<dbReference type="OrthoDB" id="439808at2759"/>
<dbReference type="STRING" id="4795.A0A225VBF1"/>
<evidence type="ECO:0000256" key="6">
    <source>
        <dbReference type="PROSITE-ProRule" id="PRU00723"/>
    </source>
</evidence>
<feature type="region of interest" description="Disordered" evidence="7">
    <location>
        <begin position="455"/>
        <end position="536"/>
    </location>
</feature>
<feature type="zinc finger region" description="C3H1-type" evidence="6">
    <location>
        <begin position="274"/>
        <end position="303"/>
    </location>
</feature>
<dbReference type="Pfam" id="PF00642">
    <property type="entry name" value="zf-CCCH"/>
    <property type="match status" value="5"/>
</dbReference>
<name>A0A225VBF1_9STRA</name>
<keyword evidence="2 6" id="KW-0863">Zinc-finger</keyword>
<gene>
    <name evidence="10" type="ORF">PHMEG_00026759</name>
</gene>
<dbReference type="InterPro" id="IPR012677">
    <property type="entry name" value="Nucleotide-bd_a/b_plait_sf"/>
</dbReference>
<dbReference type="Gene3D" id="3.30.70.330">
    <property type="match status" value="2"/>
</dbReference>
<feature type="compositionally biased region" description="Basic residues" evidence="7">
    <location>
        <begin position="508"/>
        <end position="530"/>
    </location>
</feature>
<feature type="domain" description="C3H1-type" evidence="9">
    <location>
        <begin position="207"/>
        <end position="234"/>
    </location>
</feature>
<feature type="zinc finger region" description="C3H1-type" evidence="6">
    <location>
        <begin position="207"/>
        <end position="234"/>
    </location>
</feature>
<dbReference type="InterPro" id="IPR036855">
    <property type="entry name" value="Znf_CCCH_sf"/>
</dbReference>
<protein>
    <submittedName>
        <fullName evidence="10">Uncharacterized protein</fullName>
    </submittedName>
</protein>
<evidence type="ECO:0000256" key="7">
    <source>
        <dbReference type="SAM" id="MobiDB-lite"/>
    </source>
</evidence>
<keyword evidence="3 6" id="KW-0862">Zinc</keyword>
<proteinExistence type="predicted"/>
<accession>A0A225VBF1</accession>
<feature type="compositionally biased region" description="Basic residues" evidence="7">
    <location>
        <begin position="483"/>
        <end position="495"/>
    </location>
</feature>
<feature type="domain" description="C3H1-type" evidence="9">
    <location>
        <begin position="390"/>
        <end position="412"/>
    </location>
</feature>
<dbReference type="PANTHER" id="PTHR48027">
    <property type="entry name" value="HETEROGENEOUS NUCLEAR RIBONUCLEOPROTEIN 87F-RELATED"/>
    <property type="match status" value="1"/>
</dbReference>
<comment type="caution">
    <text evidence="10">The sequence shown here is derived from an EMBL/GenBank/DDBJ whole genome shotgun (WGS) entry which is preliminary data.</text>
</comment>
<feature type="zinc finger region" description="C3H1-type" evidence="6">
    <location>
        <begin position="333"/>
        <end position="360"/>
    </location>
</feature>
<dbReference type="AlphaFoldDB" id="A0A225VBF1"/>
<dbReference type="Gene3D" id="4.10.1000.10">
    <property type="entry name" value="Zinc finger, CCCH-type"/>
    <property type="match status" value="2"/>
</dbReference>
<feature type="domain" description="RRM" evidence="8">
    <location>
        <begin position="11"/>
        <end position="89"/>
    </location>
</feature>
<dbReference type="GO" id="GO:0008270">
    <property type="term" value="F:zinc ion binding"/>
    <property type="evidence" value="ECO:0007669"/>
    <property type="project" value="UniProtKB-KW"/>
</dbReference>
<dbReference type="EMBL" id="NBNE01006604">
    <property type="protein sequence ID" value="OWZ01790.1"/>
    <property type="molecule type" value="Genomic_DNA"/>
</dbReference>
<evidence type="ECO:0000256" key="4">
    <source>
        <dbReference type="ARBA" id="ARBA00022884"/>
    </source>
</evidence>
<feature type="compositionally biased region" description="Basic and acidic residues" evidence="7">
    <location>
        <begin position="465"/>
        <end position="474"/>
    </location>
</feature>
<evidence type="ECO:0000256" key="1">
    <source>
        <dbReference type="ARBA" id="ARBA00022723"/>
    </source>
</evidence>
<keyword evidence="11" id="KW-1185">Reference proteome</keyword>
<reference evidence="11" key="1">
    <citation type="submission" date="2017-03" db="EMBL/GenBank/DDBJ databases">
        <title>Phytopthora megakarya and P. palmivora, two closely related causual agents of cacao black pod achieved similar genome size and gene model numbers by different mechanisms.</title>
        <authorList>
            <person name="Ali S."/>
            <person name="Shao J."/>
            <person name="Larry D.J."/>
            <person name="Kronmiller B."/>
            <person name="Shen D."/>
            <person name="Strem M.D."/>
            <person name="Melnick R.L."/>
            <person name="Guiltinan M.J."/>
            <person name="Tyler B.M."/>
            <person name="Meinhardt L.W."/>
            <person name="Bailey B.A."/>
        </authorList>
    </citation>
    <scope>NUCLEOTIDE SEQUENCE [LARGE SCALE GENOMIC DNA]</scope>
    <source>
        <strain evidence="11">zdho120</strain>
    </source>
</reference>
<evidence type="ECO:0000259" key="8">
    <source>
        <dbReference type="PROSITE" id="PS50102"/>
    </source>
</evidence>
<evidence type="ECO:0000256" key="5">
    <source>
        <dbReference type="PROSITE-ProRule" id="PRU00176"/>
    </source>
</evidence>
<evidence type="ECO:0000313" key="11">
    <source>
        <dbReference type="Proteomes" id="UP000198211"/>
    </source>
</evidence>
<dbReference type="SUPFAM" id="SSF90229">
    <property type="entry name" value="CCCH zinc finger"/>
    <property type="match status" value="3"/>
</dbReference>
<dbReference type="SMART" id="SM00360">
    <property type="entry name" value="RRM"/>
    <property type="match status" value="2"/>
</dbReference>
<dbReference type="Gene3D" id="3.30.1370.210">
    <property type="match status" value="2"/>
</dbReference>
<feature type="domain" description="C3H1-type" evidence="9">
    <location>
        <begin position="430"/>
        <end position="458"/>
    </location>
</feature>
<feature type="zinc finger region" description="C3H1-type" evidence="6">
    <location>
        <begin position="390"/>
        <end position="412"/>
    </location>
</feature>
<dbReference type="InterPro" id="IPR000504">
    <property type="entry name" value="RRM_dom"/>
</dbReference>
<dbReference type="PROSITE" id="PS50102">
    <property type="entry name" value="RRM"/>
    <property type="match status" value="2"/>
</dbReference>
<feature type="domain" description="RRM" evidence="8">
    <location>
        <begin position="116"/>
        <end position="193"/>
    </location>
</feature>
<organism evidence="10 11">
    <name type="scientific">Phytophthora megakarya</name>
    <dbReference type="NCBI Taxonomy" id="4795"/>
    <lineage>
        <taxon>Eukaryota</taxon>
        <taxon>Sar</taxon>
        <taxon>Stramenopiles</taxon>
        <taxon>Oomycota</taxon>
        <taxon>Peronosporomycetes</taxon>
        <taxon>Peronosporales</taxon>
        <taxon>Peronosporaceae</taxon>
        <taxon>Phytophthora</taxon>
    </lineage>
</organism>
<dbReference type="FunFam" id="4.10.1000.10:FF:000042">
    <property type="entry name" value="Gar2 protein"/>
    <property type="match status" value="1"/>
</dbReference>
<keyword evidence="1 6" id="KW-0479">Metal-binding</keyword>
<dbReference type="Proteomes" id="UP000198211">
    <property type="component" value="Unassembled WGS sequence"/>
</dbReference>
<sequence>MADGDLWRDRNKVFVAGLPLHVDDDALYEKFKSFGEMHQTKVVYDQKTGRSKGFGFVTFCEYTNALDAVDQLNQTKWDKRTLNVRFLQPKNGSSGTATVVVKRPTKAIGPRPEGCTTVYVGNLAYDITEEVLRKVFDKCGSIRAVRFAEHIQTKEFRGFGYVQFHEEEPCEAAIKLDGMVVMGRPMNIDYGARDEGYAQAREELQKKLKKGICHKFQQGQCTRGDDCKFAHVMQDQDAEELVQPAERPISGIATPGASLGASEPKSTIEPTQATSDAPVCINFQKGKCKRGEACKFQHLHGNNNGEENEESGDVEIETVAEEEVPEEEETQADEGAPVCQNYQKGKCKRGSACRFRHVAAPAGGYQDPEEEWKAPVRVALPVAAVAEVAVCKNFQRGKCMRGASCRFAHTGQAPQAAPATAVEEVSEYQKRFQSVCYNWQRTGSCVRGDNCPFQHDGKPPSSHSEQAEVKHEVEEAQEEESSKKHKKHKDKKRKTAEKTDEDDEDTKQHKKHKKDKKSKKEKKHKKHKKSKAEESD</sequence>
<dbReference type="SUPFAM" id="SSF54928">
    <property type="entry name" value="RNA-binding domain, RBD"/>
    <property type="match status" value="2"/>
</dbReference>
<feature type="domain" description="C3H1-type" evidence="9">
    <location>
        <begin position="333"/>
        <end position="360"/>
    </location>
</feature>
<evidence type="ECO:0000313" key="10">
    <source>
        <dbReference type="EMBL" id="OWZ01790.1"/>
    </source>
</evidence>
<dbReference type="InterPro" id="IPR052462">
    <property type="entry name" value="SLIRP/GR-RBP-like"/>
</dbReference>
<evidence type="ECO:0000259" key="9">
    <source>
        <dbReference type="PROSITE" id="PS50103"/>
    </source>
</evidence>
<dbReference type="SMART" id="SM00356">
    <property type="entry name" value="ZnF_C3H1"/>
    <property type="match status" value="5"/>
</dbReference>